<protein>
    <submittedName>
        <fullName evidence="2">Uncharacterized protein</fullName>
    </submittedName>
</protein>
<evidence type="ECO:0000256" key="1">
    <source>
        <dbReference type="SAM" id="Phobius"/>
    </source>
</evidence>
<accession>A0A8I1JIM4</accession>
<name>A0A8I1JIM4_PSEPU</name>
<dbReference type="RefSeq" id="WP_198747560.1">
    <property type="nucleotide sequence ID" value="NZ_JAEHTE010000015.1"/>
</dbReference>
<keyword evidence="1" id="KW-0812">Transmembrane</keyword>
<keyword evidence="1" id="KW-0472">Membrane</keyword>
<evidence type="ECO:0000313" key="3">
    <source>
        <dbReference type="Proteomes" id="UP000637061"/>
    </source>
</evidence>
<comment type="caution">
    <text evidence="2">The sequence shown here is derived from an EMBL/GenBank/DDBJ whole genome shotgun (WGS) entry which is preliminary data.</text>
</comment>
<dbReference type="Proteomes" id="UP000637061">
    <property type="component" value="Unassembled WGS sequence"/>
</dbReference>
<dbReference type="AlphaFoldDB" id="A0A8I1JIM4"/>
<keyword evidence="1" id="KW-1133">Transmembrane helix</keyword>
<dbReference type="EMBL" id="JAEHTE010000015">
    <property type="protein sequence ID" value="MBI6885157.1"/>
    <property type="molecule type" value="Genomic_DNA"/>
</dbReference>
<evidence type="ECO:0000313" key="2">
    <source>
        <dbReference type="EMBL" id="MBI6885157.1"/>
    </source>
</evidence>
<feature type="transmembrane region" description="Helical" evidence="1">
    <location>
        <begin position="250"/>
        <end position="271"/>
    </location>
</feature>
<gene>
    <name evidence="2" type="ORF">JEU22_14675</name>
</gene>
<organism evidence="2 3">
    <name type="scientific">Pseudomonas putida</name>
    <name type="common">Arthrobacter siderocapsulatus</name>
    <dbReference type="NCBI Taxonomy" id="303"/>
    <lineage>
        <taxon>Bacteria</taxon>
        <taxon>Pseudomonadati</taxon>
        <taxon>Pseudomonadota</taxon>
        <taxon>Gammaproteobacteria</taxon>
        <taxon>Pseudomonadales</taxon>
        <taxon>Pseudomonadaceae</taxon>
        <taxon>Pseudomonas</taxon>
    </lineage>
</organism>
<sequence length="272" mass="30783">MKKVQTLQVISSSAPYDVLFQETNPVSVAKWLVETGRYPVIQQGVDTEFKVVGGSSVYLAAPGLINLFVETFVPEIVDSKKGLAESKAGSEGLLESGVTFEYIWKFLGEEEANARLQFNEFFSTDRRSHKLIHLKDFHVGELVYWEFSNFGADRVAANRKVRPFGRVVTKEMRPEINGRLAIQTIDEPSWLLDIQAYLEKGVTFYSTTDVHQVEPKTAEHERLLIKHQSGTATFEEMQRLQQIEAEGSSLWWLTKASLLGVAFVYGLVHFFA</sequence>
<proteinExistence type="predicted"/>
<reference evidence="2" key="1">
    <citation type="submission" date="2020-12" db="EMBL/GenBank/DDBJ databases">
        <title>Enhanced detection system for hospital associated transmission using whole genome sequencing surveillance.</title>
        <authorList>
            <person name="Harrison L.H."/>
            <person name="Van Tyne D."/>
            <person name="Marsh J.W."/>
            <person name="Griffith M.P."/>
            <person name="Snyder D.J."/>
            <person name="Cooper V.S."/>
            <person name="Mustapha M."/>
        </authorList>
    </citation>
    <scope>NUCLEOTIDE SEQUENCE</scope>
    <source>
        <strain evidence="2">PSB00042</strain>
    </source>
</reference>